<accession>A0A931J3J5</accession>
<keyword evidence="4" id="KW-1185">Reference proteome</keyword>
<dbReference type="EMBL" id="JAEDAK010000005">
    <property type="protein sequence ID" value="MBH9577093.1"/>
    <property type="molecule type" value="Genomic_DNA"/>
</dbReference>
<gene>
    <name evidence="3" type="ORF">I7X39_09255</name>
</gene>
<sequence length="68" mass="7710">MATPHSSDPWQEDPDLRRRRAREPGAGRSTQPPRRTPASPGWRLPLVLLLALLLGLLWSPFGRPFLPF</sequence>
<comment type="caution">
    <text evidence="3">The sequence shown here is derived from an EMBL/GenBank/DDBJ whole genome shotgun (WGS) entry which is preliminary data.</text>
</comment>
<protein>
    <submittedName>
        <fullName evidence="3">Uncharacterized protein</fullName>
    </submittedName>
</protein>
<dbReference type="AlphaFoldDB" id="A0A931J3J5"/>
<keyword evidence="2" id="KW-0812">Transmembrane</keyword>
<reference evidence="3" key="1">
    <citation type="submission" date="2020-12" db="EMBL/GenBank/DDBJ databases">
        <title>The genome sequence of Inhella sp. 1Y17.</title>
        <authorList>
            <person name="Liu Y."/>
        </authorList>
    </citation>
    <scope>NUCLEOTIDE SEQUENCE</scope>
    <source>
        <strain evidence="3">1Y17</strain>
    </source>
</reference>
<dbReference type="Proteomes" id="UP000613266">
    <property type="component" value="Unassembled WGS sequence"/>
</dbReference>
<name>A0A931J3J5_9BURK</name>
<evidence type="ECO:0000313" key="4">
    <source>
        <dbReference type="Proteomes" id="UP000613266"/>
    </source>
</evidence>
<dbReference type="RefSeq" id="WP_198110867.1">
    <property type="nucleotide sequence ID" value="NZ_JAEDAK010000005.1"/>
</dbReference>
<proteinExistence type="predicted"/>
<evidence type="ECO:0000256" key="1">
    <source>
        <dbReference type="SAM" id="MobiDB-lite"/>
    </source>
</evidence>
<evidence type="ECO:0000313" key="3">
    <source>
        <dbReference type="EMBL" id="MBH9577093.1"/>
    </source>
</evidence>
<organism evidence="3 4">
    <name type="scientific">Inhella proteolytica</name>
    <dbReference type="NCBI Taxonomy" id="2795029"/>
    <lineage>
        <taxon>Bacteria</taxon>
        <taxon>Pseudomonadati</taxon>
        <taxon>Pseudomonadota</taxon>
        <taxon>Betaproteobacteria</taxon>
        <taxon>Burkholderiales</taxon>
        <taxon>Sphaerotilaceae</taxon>
        <taxon>Inhella</taxon>
    </lineage>
</organism>
<keyword evidence="2" id="KW-1133">Transmembrane helix</keyword>
<evidence type="ECO:0000256" key="2">
    <source>
        <dbReference type="SAM" id="Phobius"/>
    </source>
</evidence>
<feature type="transmembrane region" description="Helical" evidence="2">
    <location>
        <begin position="44"/>
        <end position="61"/>
    </location>
</feature>
<feature type="region of interest" description="Disordered" evidence="1">
    <location>
        <begin position="1"/>
        <end position="41"/>
    </location>
</feature>
<keyword evidence="2" id="KW-0472">Membrane</keyword>